<comment type="caution">
    <text evidence="1">The sequence shown here is derived from an EMBL/GenBank/DDBJ whole genome shotgun (WGS) entry which is preliminary data.</text>
</comment>
<accession>A0A2N0WIC3</accession>
<gene>
    <name evidence="1" type="ORF">CW311_04560</name>
</gene>
<dbReference type="Proteomes" id="UP000233553">
    <property type="component" value="Unassembled WGS sequence"/>
</dbReference>
<dbReference type="RefSeq" id="WP_101235786.1">
    <property type="nucleotide sequence ID" value="NZ_PISJ01000005.1"/>
</dbReference>
<dbReference type="EMBL" id="PISJ01000005">
    <property type="protein sequence ID" value="PKF35565.1"/>
    <property type="molecule type" value="Genomic_DNA"/>
</dbReference>
<protein>
    <submittedName>
        <fullName evidence="1">Uncharacterized protein</fullName>
    </submittedName>
</protein>
<evidence type="ECO:0000313" key="1">
    <source>
        <dbReference type="EMBL" id="PKF35565.1"/>
    </source>
</evidence>
<sequence>MTKKIDIGASISSRKDASSTVESIFNVNEFPCTLTIENHTVTRLILPELKALDIKGMGSKDAHFSDIGLLKRVVSSLAQISRLNGFECMATVRIPSIAEEAKPQDLETDSQNQTAETQNPINDVSTEITAIIVEENGNVLLVEANGYQFEIKKNSIT</sequence>
<proteinExistence type="predicted"/>
<evidence type="ECO:0000313" key="2">
    <source>
        <dbReference type="Proteomes" id="UP000233553"/>
    </source>
</evidence>
<organism evidence="1 2">
    <name type="scientific">Acinetobacter proteolyticus</name>
    <dbReference type="NCBI Taxonomy" id="1776741"/>
    <lineage>
        <taxon>Bacteria</taxon>
        <taxon>Pseudomonadati</taxon>
        <taxon>Pseudomonadota</taxon>
        <taxon>Gammaproteobacteria</taxon>
        <taxon>Moraxellales</taxon>
        <taxon>Moraxellaceae</taxon>
        <taxon>Acinetobacter</taxon>
    </lineage>
</organism>
<reference evidence="1 2" key="1">
    <citation type="submission" date="2017-12" db="EMBL/GenBank/DDBJ databases">
        <title>Draft Genome sequences of multiple microbial strains isolated from spacecraft associated surfaces.</title>
        <authorList>
            <person name="Seuylemezian A."/>
            <person name="Vaishampayan P."/>
            <person name="Venkateswaran K."/>
        </authorList>
    </citation>
    <scope>NUCLEOTIDE SEQUENCE [LARGE SCALE GENOMIC DNA]</scope>
    <source>
        <strain evidence="1 2">2P01AA</strain>
    </source>
</reference>
<name>A0A2N0WIC3_9GAMM</name>
<dbReference type="AlphaFoldDB" id="A0A2N0WIC3"/>